<keyword evidence="8" id="KW-1185">Reference proteome</keyword>
<dbReference type="GO" id="GO:0020037">
    <property type="term" value="F:heme binding"/>
    <property type="evidence" value="ECO:0007669"/>
    <property type="project" value="InterPro"/>
</dbReference>
<evidence type="ECO:0000313" key="7">
    <source>
        <dbReference type="EMBL" id="SEJ52903.1"/>
    </source>
</evidence>
<keyword evidence="2 4" id="KW-0479">Metal-binding</keyword>
<sequence>MKYKAIAAILMALATPLGAQDAERGEELFLRHCATCHGLEATGQGPMTGVLVIKPADLTALTPEGGEFPLERVIKRIDGRDPLVSHGSPMPVYGFFFEGEDVAAKTASGQPILTSVPILDLVAYMKTLQRH</sequence>
<keyword evidence="5" id="KW-0732">Signal</keyword>
<dbReference type="InterPro" id="IPR036909">
    <property type="entry name" value="Cyt_c-like_dom_sf"/>
</dbReference>
<feature type="chain" id="PRO_5011714485" evidence="5">
    <location>
        <begin position="20"/>
        <end position="131"/>
    </location>
</feature>
<dbReference type="EMBL" id="FNYD01000005">
    <property type="protein sequence ID" value="SEJ52903.1"/>
    <property type="molecule type" value="Genomic_DNA"/>
</dbReference>
<organism evidence="7 8">
    <name type="scientific">Cribrihabitans marinus</name>
    <dbReference type="NCBI Taxonomy" id="1227549"/>
    <lineage>
        <taxon>Bacteria</taxon>
        <taxon>Pseudomonadati</taxon>
        <taxon>Pseudomonadota</taxon>
        <taxon>Alphaproteobacteria</taxon>
        <taxon>Rhodobacterales</taxon>
        <taxon>Paracoccaceae</taxon>
        <taxon>Cribrihabitans</taxon>
    </lineage>
</organism>
<proteinExistence type="predicted"/>
<dbReference type="OrthoDB" id="335174at2"/>
<evidence type="ECO:0000256" key="3">
    <source>
        <dbReference type="ARBA" id="ARBA00023004"/>
    </source>
</evidence>
<evidence type="ECO:0000256" key="4">
    <source>
        <dbReference type="PROSITE-ProRule" id="PRU00433"/>
    </source>
</evidence>
<dbReference type="SUPFAM" id="SSF46626">
    <property type="entry name" value="Cytochrome c"/>
    <property type="match status" value="1"/>
</dbReference>
<dbReference type="PROSITE" id="PS51007">
    <property type="entry name" value="CYTC"/>
    <property type="match status" value="1"/>
</dbReference>
<accession>A0A1H6ZH61</accession>
<reference evidence="7 8" key="1">
    <citation type="submission" date="2016-10" db="EMBL/GenBank/DDBJ databases">
        <authorList>
            <person name="de Groot N.N."/>
        </authorList>
    </citation>
    <scope>NUCLEOTIDE SEQUENCE [LARGE SCALE GENOMIC DNA]</scope>
    <source>
        <strain evidence="7 8">DSM 29340</strain>
    </source>
</reference>
<dbReference type="Gene3D" id="1.10.760.10">
    <property type="entry name" value="Cytochrome c-like domain"/>
    <property type="match status" value="1"/>
</dbReference>
<keyword evidence="3 4" id="KW-0408">Iron</keyword>
<evidence type="ECO:0000256" key="2">
    <source>
        <dbReference type="ARBA" id="ARBA00022723"/>
    </source>
</evidence>
<dbReference type="GO" id="GO:0009055">
    <property type="term" value="F:electron transfer activity"/>
    <property type="evidence" value="ECO:0007669"/>
    <property type="project" value="InterPro"/>
</dbReference>
<evidence type="ECO:0000256" key="1">
    <source>
        <dbReference type="ARBA" id="ARBA00022617"/>
    </source>
</evidence>
<dbReference type="STRING" id="1227549.SAMN05444007_105145"/>
<dbReference type="RefSeq" id="WP_092365976.1">
    <property type="nucleotide sequence ID" value="NZ_BMGV01000005.1"/>
</dbReference>
<feature type="signal peptide" evidence="5">
    <location>
        <begin position="1"/>
        <end position="19"/>
    </location>
</feature>
<evidence type="ECO:0000259" key="6">
    <source>
        <dbReference type="PROSITE" id="PS51007"/>
    </source>
</evidence>
<evidence type="ECO:0000313" key="8">
    <source>
        <dbReference type="Proteomes" id="UP000199379"/>
    </source>
</evidence>
<dbReference type="GO" id="GO:0046872">
    <property type="term" value="F:metal ion binding"/>
    <property type="evidence" value="ECO:0007669"/>
    <property type="project" value="UniProtKB-KW"/>
</dbReference>
<protein>
    <submittedName>
        <fullName evidence="7">Cytochrome c</fullName>
    </submittedName>
</protein>
<dbReference type="Proteomes" id="UP000199379">
    <property type="component" value="Unassembled WGS sequence"/>
</dbReference>
<dbReference type="Pfam" id="PF00034">
    <property type="entry name" value="Cytochrom_C"/>
    <property type="match status" value="1"/>
</dbReference>
<dbReference type="InterPro" id="IPR009056">
    <property type="entry name" value="Cyt_c-like_dom"/>
</dbReference>
<dbReference type="AlphaFoldDB" id="A0A1H6ZH61"/>
<keyword evidence="1 4" id="KW-0349">Heme</keyword>
<name>A0A1H6ZH61_9RHOB</name>
<feature type="domain" description="Cytochrome c" evidence="6">
    <location>
        <begin position="20"/>
        <end position="129"/>
    </location>
</feature>
<evidence type="ECO:0000256" key="5">
    <source>
        <dbReference type="SAM" id="SignalP"/>
    </source>
</evidence>
<gene>
    <name evidence="7" type="ORF">SAMN05444007_105145</name>
</gene>